<dbReference type="GO" id="GO:0005829">
    <property type="term" value="C:cytosol"/>
    <property type="evidence" value="ECO:0007669"/>
    <property type="project" value="TreeGrafter"/>
</dbReference>
<dbReference type="NCBIfam" id="TIGR00550">
    <property type="entry name" value="nadA"/>
    <property type="match status" value="1"/>
</dbReference>
<gene>
    <name evidence="14" type="ORF">C3F09_06300</name>
</gene>
<comment type="catalytic activity">
    <reaction evidence="11">
        <text>iminosuccinate + dihydroxyacetone phosphate = quinolinate + phosphate + 2 H2O + H(+)</text>
        <dbReference type="Rhea" id="RHEA:25888"/>
        <dbReference type="ChEBI" id="CHEBI:15377"/>
        <dbReference type="ChEBI" id="CHEBI:15378"/>
        <dbReference type="ChEBI" id="CHEBI:29959"/>
        <dbReference type="ChEBI" id="CHEBI:43474"/>
        <dbReference type="ChEBI" id="CHEBI:57642"/>
        <dbReference type="ChEBI" id="CHEBI:77875"/>
        <dbReference type="EC" id="2.5.1.72"/>
    </reaction>
    <physiologicalReaction direction="left-to-right" evidence="11">
        <dbReference type="Rhea" id="RHEA:25889"/>
    </physiologicalReaction>
</comment>
<evidence type="ECO:0000256" key="9">
    <source>
        <dbReference type="ARBA" id="ARBA00023004"/>
    </source>
</evidence>
<evidence type="ECO:0000256" key="1">
    <source>
        <dbReference type="ARBA" id="ARBA00001966"/>
    </source>
</evidence>
<dbReference type="EC" id="2.5.1.72" evidence="4 13"/>
<organism evidence="14 15">
    <name type="scientific">candidate division GN15 bacterium</name>
    <dbReference type="NCBI Taxonomy" id="2072418"/>
    <lineage>
        <taxon>Bacteria</taxon>
        <taxon>candidate division GN15</taxon>
    </lineage>
</organism>
<keyword evidence="5" id="KW-0004">4Fe-4S</keyword>
<keyword evidence="8" id="KW-0479">Metal-binding</keyword>
<dbReference type="InterPro" id="IPR036094">
    <property type="entry name" value="NadA_sf"/>
</dbReference>
<evidence type="ECO:0000256" key="4">
    <source>
        <dbReference type="ARBA" id="ARBA00012669"/>
    </source>
</evidence>
<evidence type="ECO:0000256" key="10">
    <source>
        <dbReference type="ARBA" id="ARBA00023014"/>
    </source>
</evidence>
<dbReference type="GO" id="GO:0046872">
    <property type="term" value="F:metal ion binding"/>
    <property type="evidence" value="ECO:0007669"/>
    <property type="project" value="UniProtKB-KW"/>
</dbReference>
<dbReference type="Pfam" id="PF02445">
    <property type="entry name" value="NadA"/>
    <property type="match status" value="1"/>
</dbReference>
<dbReference type="PANTHER" id="PTHR30573">
    <property type="entry name" value="QUINOLINATE SYNTHETASE A"/>
    <property type="match status" value="1"/>
</dbReference>
<evidence type="ECO:0000256" key="7">
    <source>
        <dbReference type="ARBA" id="ARBA00022679"/>
    </source>
</evidence>
<dbReference type="GO" id="GO:0008987">
    <property type="term" value="F:quinolinate synthetase A activity"/>
    <property type="evidence" value="ECO:0007669"/>
    <property type="project" value="UniProtKB-UniRule"/>
</dbReference>
<dbReference type="PANTHER" id="PTHR30573:SF0">
    <property type="entry name" value="QUINOLINATE SYNTHASE, CHLOROPLASTIC"/>
    <property type="match status" value="1"/>
</dbReference>
<evidence type="ECO:0000256" key="2">
    <source>
        <dbReference type="ARBA" id="ARBA00003791"/>
    </source>
</evidence>
<evidence type="ECO:0000313" key="14">
    <source>
        <dbReference type="EMBL" id="PWB72678.1"/>
    </source>
</evidence>
<keyword evidence="7" id="KW-0808">Transferase</keyword>
<dbReference type="Gene3D" id="3.40.50.10800">
    <property type="entry name" value="NadA-like"/>
    <property type="match status" value="3"/>
</dbReference>
<proteinExistence type="predicted"/>
<evidence type="ECO:0000313" key="15">
    <source>
        <dbReference type="Proteomes" id="UP000250918"/>
    </source>
</evidence>
<comment type="caution">
    <text evidence="14">The sequence shown here is derived from an EMBL/GenBank/DDBJ whole genome shotgun (WGS) entry which is preliminary data.</text>
</comment>
<keyword evidence="9" id="KW-0408">Iron</keyword>
<dbReference type="GO" id="GO:0051539">
    <property type="term" value="F:4 iron, 4 sulfur cluster binding"/>
    <property type="evidence" value="ECO:0007669"/>
    <property type="project" value="UniProtKB-KW"/>
</dbReference>
<dbReference type="AlphaFoldDB" id="A0A855X2W8"/>
<reference evidence="14 15" key="1">
    <citation type="journal article" date="2018" name="ISME J.">
        <title>A methanotrophic archaeon couples anaerobic oxidation of methane to Fe(III) reduction.</title>
        <authorList>
            <person name="Cai C."/>
            <person name="Leu A.O."/>
            <person name="Xie G.J."/>
            <person name="Guo J."/>
            <person name="Feng Y."/>
            <person name="Zhao J.X."/>
            <person name="Tyson G.W."/>
            <person name="Yuan Z."/>
            <person name="Hu S."/>
        </authorList>
    </citation>
    <scope>NUCLEOTIDE SEQUENCE [LARGE SCALE GENOMIC DNA]</scope>
    <source>
        <strain evidence="14">FeB_12</strain>
    </source>
</reference>
<comment type="pathway">
    <text evidence="3">Cofactor biosynthesis; NAD(+) biosynthesis; quinolinate from iminoaspartate: step 1/1.</text>
</comment>
<dbReference type="EMBL" id="PQAP01000079">
    <property type="protein sequence ID" value="PWB72678.1"/>
    <property type="molecule type" value="Genomic_DNA"/>
</dbReference>
<evidence type="ECO:0000256" key="8">
    <source>
        <dbReference type="ARBA" id="ARBA00022723"/>
    </source>
</evidence>
<evidence type="ECO:0000256" key="6">
    <source>
        <dbReference type="ARBA" id="ARBA00022642"/>
    </source>
</evidence>
<evidence type="ECO:0000256" key="3">
    <source>
        <dbReference type="ARBA" id="ARBA00005065"/>
    </source>
</evidence>
<name>A0A855X2W8_9BACT</name>
<evidence type="ECO:0000256" key="5">
    <source>
        <dbReference type="ARBA" id="ARBA00022485"/>
    </source>
</evidence>
<evidence type="ECO:0000256" key="12">
    <source>
        <dbReference type="ARBA" id="ARBA00073059"/>
    </source>
</evidence>
<evidence type="ECO:0000256" key="13">
    <source>
        <dbReference type="NCBIfam" id="TIGR00550"/>
    </source>
</evidence>
<evidence type="ECO:0000256" key="11">
    <source>
        <dbReference type="ARBA" id="ARBA00050125"/>
    </source>
</evidence>
<dbReference type="SUPFAM" id="SSF142754">
    <property type="entry name" value="NadA-like"/>
    <property type="match status" value="1"/>
</dbReference>
<comment type="function">
    <text evidence="2">Catalyzes the condensation of iminoaspartate with dihydroxyacetone phosphate to form quinolinate.</text>
</comment>
<dbReference type="NCBIfam" id="NF006883">
    <property type="entry name" value="PRK09375.2-4"/>
    <property type="match status" value="1"/>
</dbReference>
<dbReference type="FunFam" id="3.40.50.10800:FF:000001">
    <property type="entry name" value="Quinolinate synthase A"/>
    <property type="match status" value="1"/>
</dbReference>
<dbReference type="GO" id="GO:0034628">
    <property type="term" value="P:'de novo' NAD+ biosynthetic process from L-aspartate"/>
    <property type="evidence" value="ECO:0007669"/>
    <property type="project" value="TreeGrafter"/>
</dbReference>
<dbReference type="UniPathway" id="UPA00253">
    <property type="reaction ID" value="UER00327"/>
</dbReference>
<dbReference type="Proteomes" id="UP000250918">
    <property type="component" value="Unassembled WGS sequence"/>
</dbReference>
<accession>A0A855X2W8</accession>
<keyword evidence="10" id="KW-0411">Iron-sulfur</keyword>
<comment type="cofactor">
    <cofactor evidence="1">
        <name>[4Fe-4S] cluster</name>
        <dbReference type="ChEBI" id="CHEBI:49883"/>
    </cofactor>
</comment>
<protein>
    <recommendedName>
        <fullName evidence="12 13">Quinolinate synthase</fullName>
        <ecNumber evidence="4 13">2.5.1.72</ecNumber>
    </recommendedName>
</protein>
<keyword evidence="6" id="KW-0662">Pyridine nucleotide biosynthesis</keyword>
<sequence>MYFALPKEYRESSIESLRERVIEAKRKLCNRLCILVHHYQRLEVVEFADHIGDSYGLSKIAAGKKDADIIVFCGVHFMAESADILTGDHQNVYLPNPLAGCPMADMAEMADVLAAWESLQPYGGVEKIMPISYMNTAAGLKAFTGRNGGLICTSSNAASALRWALERREKAFFFPDQHLGYNTGIKFGLKPEEMVIWDFTRDDGGLTAEQIERARVILWKGHCHVHTNFTAEQIHEVRANYPGVKVVVHPECPPEVVQLADASGSTSFIVKFCAEAPSGSIIAIGTEINLINRMAHVHPDKKIFELSGMTCPVCANMYRTTLNDLAYTLERFEDIKPIRVNEPIRSEARLALDKMLEIA</sequence>
<dbReference type="InterPro" id="IPR003473">
    <property type="entry name" value="NadA"/>
</dbReference>